<dbReference type="SUPFAM" id="SSF51735">
    <property type="entry name" value="NAD(P)-binding Rossmann-fold domains"/>
    <property type="match status" value="1"/>
</dbReference>
<dbReference type="GO" id="GO:0051287">
    <property type="term" value="F:NAD binding"/>
    <property type="evidence" value="ECO:0007669"/>
    <property type="project" value="InterPro"/>
</dbReference>
<proteinExistence type="inferred from homology"/>
<dbReference type="Gene3D" id="3.40.50.720">
    <property type="entry name" value="NAD(P)-binding Rossmann-like Domain"/>
    <property type="match status" value="1"/>
</dbReference>
<dbReference type="GO" id="GO:0050661">
    <property type="term" value="F:NADP binding"/>
    <property type="evidence" value="ECO:0007669"/>
    <property type="project" value="InterPro"/>
</dbReference>
<dbReference type="PIRSF" id="PIRSF000103">
    <property type="entry name" value="HIBADH"/>
    <property type="match status" value="1"/>
</dbReference>
<dbReference type="Proteomes" id="UP000198751">
    <property type="component" value="Chromosome I"/>
</dbReference>
<name>A0A1H2BKX6_9MICC</name>
<organism evidence="8 9">
    <name type="scientific">Pseudarthrobacter equi</name>
    <dbReference type="NCBI Taxonomy" id="728066"/>
    <lineage>
        <taxon>Bacteria</taxon>
        <taxon>Bacillati</taxon>
        <taxon>Actinomycetota</taxon>
        <taxon>Actinomycetes</taxon>
        <taxon>Micrococcales</taxon>
        <taxon>Micrococcaceae</taxon>
        <taxon>Pseudarthrobacter</taxon>
    </lineage>
</organism>
<dbReference type="PANTHER" id="PTHR43060:SF15">
    <property type="entry name" value="3-HYDROXYISOBUTYRATE DEHYDROGENASE-LIKE 1, MITOCHONDRIAL-RELATED"/>
    <property type="match status" value="1"/>
</dbReference>
<accession>A0A1H2BKX6</accession>
<dbReference type="EMBL" id="LT629779">
    <property type="protein sequence ID" value="SDT58881.1"/>
    <property type="molecule type" value="Genomic_DNA"/>
</dbReference>
<feature type="domain" description="3-hydroxyisobutyrate dehydrogenase-like NAD-binding" evidence="7">
    <location>
        <begin position="166"/>
        <end position="286"/>
    </location>
</feature>
<feature type="domain" description="6-phosphogluconate dehydrogenase NADP-binding" evidence="6">
    <location>
        <begin position="8"/>
        <end position="156"/>
    </location>
</feature>
<evidence type="ECO:0000256" key="3">
    <source>
        <dbReference type="ARBA" id="ARBA00023027"/>
    </source>
</evidence>
<dbReference type="AlphaFoldDB" id="A0A1H2BKX6"/>
<reference evidence="9" key="1">
    <citation type="submission" date="2016-10" db="EMBL/GenBank/DDBJ databases">
        <authorList>
            <person name="Varghese N."/>
            <person name="Submissions S."/>
        </authorList>
    </citation>
    <scope>NUCLEOTIDE SEQUENCE [LARGE SCALE GENOMIC DNA]</scope>
    <source>
        <strain evidence="9">IMMIB L-1606</strain>
    </source>
</reference>
<dbReference type="InterPro" id="IPR013328">
    <property type="entry name" value="6PGD_dom2"/>
</dbReference>
<dbReference type="PANTHER" id="PTHR43060">
    <property type="entry name" value="3-HYDROXYISOBUTYRATE DEHYDROGENASE-LIKE 1, MITOCHONDRIAL-RELATED"/>
    <property type="match status" value="1"/>
</dbReference>
<dbReference type="InterPro" id="IPR015815">
    <property type="entry name" value="HIBADH-related"/>
</dbReference>
<feature type="compositionally biased region" description="Low complexity" evidence="5">
    <location>
        <begin position="317"/>
        <end position="331"/>
    </location>
</feature>
<comment type="similarity">
    <text evidence="1">Belongs to the HIBADH-related family.</text>
</comment>
<evidence type="ECO:0000256" key="5">
    <source>
        <dbReference type="SAM" id="MobiDB-lite"/>
    </source>
</evidence>
<protein>
    <submittedName>
        <fullName evidence="8">3-hydroxyisobutyrate dehydrogenase</fullName>
    </submittedName>
</protein>
<gene>
    <name evidence="8" type="ORF">SAMN04489743_3775</name>
</gene>
<dbReference type="InterPro" id="IPR036291">
    <property type="entry name" value="NAD(P)-bd_dom_sf"/>
</dbReference>
<evidence type="ECO:0000259" key="7">
    <source>
        <dbReference type="Pfam" id="PF14833"/>
    </source>
</evidence>
<dbReference type="InterPro" id="IPR029154">
    <property type="entry name" value="HIBADH-like_NADP-bd"/>
</dbReference>
<evidence type="ECO:0000313" key="9">
    <source>
        <dbReference type="Proteomes" id="UP000198751"/>
    </source>
</evidence>
<evidence type="ECO:0000259" key="6">
    <source>
        <dbReference type="Pfam" id="PF03446"/>
    </source>
</evidence>
<evidence type="ECO:0000256" key="2">
    <source>
        <dbReference type="ARBA" id="ARBA00023002"/>
    </source>
</evidence>
<dbReference type="OrthoDB" id="3185659at2"/>
<feature type="compositionally biased region" description="Low complexity" evidence="5">
    <location>
        <begin position="292"/>
        <end position="307"/>
    </location>
</feature>
<dbReference type="Pfam" id="PF03446">
    <property type="entry name" value="NAD_binding_2"/>
    <property type="match status" value="1"/>
</dbReference>
<dbReference type="InterPro" id="IPR008927">
    <property type="entry name" value="6-PGluconate_DH-like_C_sf"/>
</dbReference>
<keyword evidence="9" id="KW-1185">Reference proteome</keyword>
<evidence type="ECO:0000256" key="1">
    <source>
        <dbReference type="ARBA" id="ARBA00009080"/>
    </source>
</evidence>
<feature type="region of interest" description="Disordered" evidence="5">
    <location>
        <begin position="292"/>
        <end position="331"/>
    </location>
</feature>
<dbReference type="GO" id="GO:0016491">
    <property type="term" value="F:oxidoreductase activity"/>
    <property type="evidence" value="ECO:0007669"/>
    <property type="project" value="UniProtKB-KW"/>
</dbReference>
<evidence type="ECO:0000256" key="4">
    <source>
        <dbReference type="PIRSR" id="PIRSR000103-1"/>
    </source>
</evidence>
<dbReference type="Pfam" id="PF14833">
    <property type="entry name" value="NAD_binding_11"/>
    <property type="match status" value="1"/>
</dbReference>
<dbReference type="Gene3D" id="1.10.1040.10">
    <property type="entry name" value="N-(1-d-carboxylethyl)-l-norvaline Dehydrogenase, domain 2"/>
    <property type="match status" value="1"/>
</dbReference>
<sequence>MNEPQNRRIAVIGLGAMGGAMAATLHKAGWEVTGFDPSDAARAAAASTGISTTDSLAAVAGTPYAVLSLPAASIVETTVPQLLATPGTVAIVDTTTSEPATSKTMAGLAEAQGAAFIDAPVSGGRDGAATGTLSAFVGATDAALAGAEPVLLALTGGNYSHIGGPGSGNVVKLLNNVLAAANLASVGEALGVAKAYGIDPATAAASISGASGGSKVSANMYPNWVLTGTHDSGFSMGLMARDASLAVDLAEQIGEKPALLATVANQWQDALAVLGPKADFTEIARTVAPAITPAGAPGAEAGTGEAISPETAASTGTKTSPATPEASSPAA</sequence>
<keyword evidence="3" id="KW-0520">NAD</keyword>
<dbReference type="SUPFAM" id="SSF48179">
    <property type="entry name" value="6-phosphogluconate dehydrogenase C-terminal domain-like"/>
    <property type="match status" value="1"/>
</dbReference>
<feature type="active site" evidence="4">
    <location>
        <position position="172"/>
    </location>
</feature>
<dbReference type="InterPro" id="IPR006115">
    <property type="entry name" value="6PGDH_NADP-bd"/>
</dbReference>
<keyword evidence="2" id="KW-0560">Oxidoreductase</keyword>
<evidence type="ECO:0000313" key="8">
    <source>
        <dbReference type="EMBL" id="SDT58881.1"/>
    </source>
</evidence>